<dbReference type="Pfam" id="PF19305">
    <property type="entry name" value="MmgE_PrpD_C"/>
    <property type="match status" value="1"/>
</dbReference>
<name>A0A037ZM83_9RHOB</name>
<dbReference type="Gene3D" id="3.30.1330.120">
    <property type="entry name" value="2-methylcitrate dehydratase PrpD"/>
    <property type="match status" value="1"/>
</dbReference>
<dbReference type="InterPro" id="IPR042188">
    <property type="entry name" value="MmgE/PrpD_sf_2"/>
</dbReference>
<evidence type="ECO:0008006" key="6">
    <source>
        <dbReference type="Google" id="ProtNLM"/>
    </source>
</evidence>
<dbReference type="Proteomes" id="UP000026249">
    <property type="component" value="Unassembled WGS sequence"/>
</dbReference>
<dbReference type="InterPro" id="IPR045336">
    <property type="entry name" value="MmgE_PrpD_N"/>
</dbReference>
<organism evidence="4 5">
    <name type="scientific">Actibacterium mucosum KCTC 23349</name>
    <dbReference type="NCBI Taxonomy" id="1454373"/>
    <lineage>
        <taxon>Bacteria</taxon>
        <taxon>Pseudomonadati</taxon>
        <taxon>Pseudomonadota</taxon>
        <taxon>Alphaproteobacteria</taxon>
        <taxon>Rhodobacterales</taxon>
        <taxon>Roseobacteraceae</taxon>
        <taxon>Actibacterium</taxon>
    </lineage>
</organism>
<dbReference type="InterPro" id="IPR005656">
    <property type="entry name" value="MmgE_PrpD"/>
</dbReference>
<comment type="similarity">
    <text evidence="1">Belongs to the PrpD family.</text>
</comment>
<keyword evidence="5" id="KW-1185">Reference proteome</keyword>
<evidence type="ECO:0000259" key="3">
    <source>
        <dbReference type="Pfam" id="PF19305"/>
    </source>
</evidence>
<dbReference type="PANTHER" id="PTHR16943:SF8">
    <property type="entry name" value="2-METHYLCITRATE DEHYDRATASE"/>
    <property type="match status" value="1"/>
</dbReference>
<dbReference type="STRING" id="1454373.ACMU_07420"/>
<gene>
    <name evidence="4" type="ORF">ACMU_07420</name>
</gene>
<evidence type="ECO:0000256" key="1">
    <source>
        <dbReference type="ARBA" id="ARBA00006174"/>
    </source>
</evidence>
<evidence type="ECO:0000259" key="2">
    <source>
        <dbReference type="Pfam" id="PF03972"/>
    </source>
</evidence>
<dbReference type="PANTHER" id="PTHR16943">
    <property type="entry name" value="2-METHYLCITRATE DEHYDRATASE-RELATED"/>
    <property type="match status" value="1"/>
</dbReference>
<proteinExistence type="inferred from homology"/>
<dbReference type="InterPro" id="IPR036148">
    <property type="entry name" value="MmgE/PrpD_sf"/>
</dbReference>
<sequence>MDPIAQKLIDFTLTARPGAEARAVMQLSLYDWLACGLAGRPEPLARITREQALAEGGAELAMMLGGGRVPARAAALVNGATSHALDYDDTHFAHIGHPSVAVIPAVLAVGSDDVVGDALIGAEASVAVGMWLGRGPYKVGFHPTAIAGAIGATLGAARARGLTAEQTGHALGIAATKAAGLISTFGTMAKPLNAGLAAECGVVATDLAARGFIANPGSLAGPNGLWATHHGDGDAGALNTLGADWRMVDVSHKLHACCHGLHAMLEALSGTEGTPEAVQVTTHSRWMPVCNIAEPATGLQAKFSYRHTAAMALSGMDTGDIGSFTDACANDPRLMALRRRVAVITDDTLSEMQARVVVDGKALFHDLAAPMPLSLRTEKLRRKGRALLGDLEPEAWNVTARPQVTADALQPLMGV</sequence>
<feature type="domain" description="MmgE/PrpD N-terminal" evidence="2">
    <location>
        <begin position="19"/>
        <end position="232"/>
    </location>
</feature>
<feature type="domain" description="MmgE/PrpD C-terminal" evidence="3">
    <location>
        <begin position="255"/>
        <end position="353"/>
    </location>
</feature>
<comment type="caution">
    <text evidence="4">The sequence shown here is derived from an EMBL/GenBank/DDBJ whole genome shotgun (WGS) entry which is preliminary data.</text>
</comment>
<accession>A0A037ZM83</accession>
<protein>
    <recommendedName>
        <fullName evidence="6">2-methylcitrate dehydratase</fullName>
    </recommendedName>
</protein>
<dbReference type="InterPro" id="IPR042183">
    <property type="entry name" value="MmgE/PrpD_sf_1"/>
</dbReference>
<reference evidence="4 5" key="1">
    <citation type="submission" date="2014-03" db="EMBL/GenBank/DDBJ databases">
        <title>Draft Genome Sequence of Actibacterium mucosum KCTC 23349, a Marine Alphaproteobacterium with Complex Ionic Requirements Isolated from Mediterranean Seawater at Malvarrosa Beach, Valencia, Spain.</title>
        <authorList>
            <person name="Arahal D.R."/>
            <person name="Shao Z."/>
            <person name="Lai Q."/>
            <person name="Pujalte M.J."/>
        </authorList>
    </citation>
    <scope>NUCLEOTIDE SEQUENCE [LARGE SCALE GENOMIC DNA]</scope>
    <source>
        <strain evidence="4 5">KCTC 23349</strain>
    </source>
</reference>
<evidence type="ECO:0000313" key="4">
    <source>
        <dbReference type="EMBL" id="KAJ56759.1"/>
    </source>
</evidence>
<dbReference type="AlphaFoldDB" id="A0A037ZM83"/>
<dbReference type="GO" id="GO:0016829">
    <property type="term" value="F:lyase activity"/>
    <property type="evidence" value="ECO:0007669"/>
    <property type="project" value="InterPro"/>
</dbReference>
<dbReference type="Pfam" id="PF03972">
    <property type="entry name" value="MmgE_PrpD_N"/>
    <property type="match status" value="1"/>
</dbReference>
<dbReference type="Gene3D" id="1.10.4100.10">
    <property type="entry name" value="2-methylcitrate dehydratase PrpD"/>
    <property type="match status" value="1"/>
</dbReference>
<dbReference type="OrthoDB" id="9795089at2"/>
<evidence type="ECO:0000313" key="5">
    <source>
        <dbReference type="Proteomes" id="UP000026249"/>
    </source>
</evidence>
<dbReference type="SUPFAM" id="SSF103378">
    <property type="entry name" value="2-methylcitrate dehydratase PrpD"/>
    <property type="match status" value="1"/>
</dbReference>
<dbReference type="InterPro" id="IPR045337">
    <property type="entry name" value="MmgE_PrpD_C"/>
</dbReference>
<dbReference type="EMBL" id="JFKE01000002">
    <property type="protein sequence ID" value="KAJ56759.1"/>
    <property type="molecule type" value="Genomic_DNA"/>
</dbReference>